<name>A0A0R1RMG9_9LACO</name>
<dbReference type="OrthoDB" id="2297158at2"/>
<dbReference type="PATRIC" id="fig|1423778.4.peg.100"/>
<proteinExistence type="predicted"/>
<protein>
    <submittedName>
        <fullName evidence="1">Uncharacterized protein</fullName>
    </submittedName>
</protein>
<keyword evidence="2" id="KW-1185">Reference proteome</keyword>
<dbReference type="STRING" id="1423778.FC70_GL000085"/>
<evidence type="ECO:0000313" key="1">
    <source>
        <dbReference type="EMBL" id="KRL58012.1"/>
    </source>
</evidence>
<sequence length="62" mass="7019">MIMGGFNGQVLKEYENTYLIELEMKSVCSKDKVALLRIQGFNGRVVVAKKYVSELSEQSKFA</sequence>
<reference evidence="1 2" key="1">
    <citation type="journal article" date="2015" name="Genome Announc.">
        <title>Expanding the biotechnology potential of lactobacilli through comparative genomics of 213 strains and associated genera.</title>
        <authorList>
            <person name="Sun Z."/>
            <person name="Harris H.M."/>
            <person name="McCann A."/>
            <person name="Guo C."/>
            <person name="Argimon S."/>
            <person name="Zhang W."/>
            <person name="Yang X."/>
            <person name="Jeffery I.B."/>
            <person name="Cooney J.C."/>
            <person name="Kagawa T.F."/>
            <person name="Liu W."/>
            <person name="Song Y."/>
            <person name="Salvetti E."/>
            <person name="Wrobel A."/>
            <person name="Rasinkangas P."/>
            <person name="Parkhill J."/>
            <person name="Rea M.C."/>
            <person name="O'Sullivan O."/>
            <person name="Ritari J."/>
            <person name="Douillard F.P."/>
            <person name="Paul Ross R."/>
            <person name="Yang R."/>
            <person name="Briner A.E."/>
            <person name="Felis G.E."/>
            <person name="de Vos W.M."/>
            <person name="Barrangou R."/>
            <person name="Klaenhammer T.R."/>
            <person name="Caufield P.W."/>
            <person name="Cui Y."/>
            <person name="Zhang H."/>
            <person name="O'Toole P.W."/>
        </authorList>
    </citation>
    <scope>NUCLEOTIDE SEQUENCE [LARGE SCALE GENOMIC DNA]</scope>
    <source>
        <strain evidence="1 2">DSM 15707</strain>
    </source>
</reference>
<evidence type="ECO:0000313" key="2">
    <source>
        <dbReference type="Proteomes" id="UP000051697"/>
    </source>
</evidence>
<dbReference type="EMBL" id="AZFE01000002">
    <property type="protein sequence ID" value="KRL58012.1"/>
    <property type="molecule type" value="Genomic_DNA"/>
</dbReference>
<gene>
    <name evidence="1" type="ORF">FC70_GL000085</name>
</gene>
<organism evidence="1 2">
    <name type="scientific">Paucilactobacillus oligofermentans DSM 15707 = LMG 22743</name>
    <dbReference type="NCBI Taxonomy" id="1423778"/>
    <lineage>
        <taxon>Bacteria</taxon>
        <taxon>Bacillati</taxon>
        <taxon>Bacillota</taxon>
        <taxon>Bacilli</taxon>
        <taxon>Lactobacillales</taxon>
        <taxon>Lactobacillaceae</taxon>
        <taxon>Paucilactobacillus</taxon>
    </lineage>
</organism>
<comment type="caution">
    <text evidence="1">The sequence shown here is derived from an EMBL/GenBank/DDBJ whole genome shotgun (WGS) entry which is preliminary data.</text>
</comment>
<dbReference type="AlphaFoldDB" id="A0A0R1RMG9"/>
<accession>A0A0R1RMG9</accession>
<dbReference type="Proteomes" id="UP000051697">
    <property type="component" value="Unassembled WGS sequence"/>
</dbReference>